<dbReference type="AlphaFoldDB" id="A0A7S4BMV8"/>
<gene>
    <name evidence="2" type="ORF">PCAR00345_LOCUS23606</name>
</gene>
<accession>A0A7S4BMV8</accession>
<proteinExistence type="predicted"/>
<reference evidence="2" key="1">
    <citation type="submission" date="2021-01" db="EMBL/GenBank/DDBJ databases">
        <authorList>
            <person name="Corre E."/>
            <person name="Pelletier E."/>
            <person name="Niang G."/>
            <person name="Scheremetjew M."/>
            <person name="Finn R."/>
            <person name="Kale V."/>
            <person name="Holt S."/>
            <person name="Cochrane G."/>
            <person name="Meng A."/>
            <person name="Brown T."/>
            <person name="Cohen L."/>
        </authorList>
    </citation>
    <scope>NUCLEOTIDE SEQUENCE</scope>
    <source>
        <strain evidence="2">CCMP645</strain>
    </source>
</reference>
<organism evidence="2">
    <name type="scientific">Chrysotila carterae</name>
    <name type="common">Marine alga</name>
    <name type="synonym">Syracosphaera carterae</name>
    <dbReference type="NCBI Taxonomy" id="13221"/>
    <lineage>
        <taxon>Eukaryota</taxon>
        <taxon>Haptista</taxon>
        <taxon>Haptophyta</taxon>
        <taxon>Prymnesiophyceae</taxon>
        <taxon>Isochrysidales</taxon>
        <taxon>Isochrysidaceae</taxon>
        <taxon>Chrysotila</taxon>
    </lineage>
</organism>
<feature type="region of interest" description="Disordered" evidence="1">
    <location>
        <begin position="16"/>
        <end position="44"/>
    </location>
</feature>
<feature type="compositionally biased region" description="Basic and acidic residues" evidence="1">
    <location>
        <begin position="18"/>
        <end position="36"/>
    </location>
</feature>
<protein>
    <submittedName>
        <fullName evidence="2">Uncharacterized protein</fullName>
    </submittedName>
</protein>
<evidence type="ECO:0000256" key="1">
    <source>
        <dbReference type="SAM" id="MobiDB-lite"/>
    </source>
</evidence>
<evidence type="ECO:0000313" key="2">
    <source>
        <dbReference type="EMBL" id="CAE0770994.1"/>
    </source>
</evidence>
<sequence length="111" mass="12138">MGDFSPDVRLPIIVEAVTHQEHQEHTGDDASHESTRRGNNTGNHACTEKKCELLMGFTTDGTPVSVLEIDWSRAQLTNELAVSNSCPGTNRDEKSAFARADAALFHDERSG</sequence>
<name>A0A7S4BMV8_CHRCT</name>
<dbReference type="EMBL" id="HBIZ01037027">
    <property type="protein sequence ID" value="CAE0770994.1"/>
    <property type="molecule type" value="Transcribed_RNA"/>
</dbReference>